<dbReference type="PATRIC" id="fig|1140003.3.peg.224"/>
<dbReference type="EC" id="2.7.10.2" evidence="3"/>
<dbReference type="Gene3D" id="3.40.50.300">
    <property type="entry name" value="P-loop containing nucleotide triphosphate hydrolases"/>
    <property type="match status" value="1"/>
</dbReference>
<keyword evidence="10" id="KW-0829">Tyrosine-protein kinase</keyword>
<dbReference type="OrthoDB" id="9794577at2"/>
<keyword evidence="9" id="KW-0972">Capsule biogenesis/degradation</keyword>
<feature type="domain" description="AAA" evidence="14">
    <location>
        <begin position="46"/>
        <end position="187"/>
    </location>
</feature>
<evidence type="ECO:0000256" key="8">
    <source>
        <dbReference type="ARBA" id="ARBA00022840"/>
    </source>
</evidence>
<dbReference type="InterPro" id="IPR050445">
    <property type="entry name" value="Bact_polysacc_biosynth/exp"/>
</dbReference>
<comment type="similarity">
    <text evidence="2">Belongs to the CpsD/CapB family.</text>
</comment>
<keyword evidence="5" id="KW-0808">Transferase</keyword>
<accession>S0PEP9</accession>
<keyword evidence="16" id="KW-1185">Reference proteome</keyword>
<dbReference type="PANTHER" id="PTHR32309:SF13">
    <property type="entry name" value="FERRIC ENTEROBACTIN TRANSPORT PROTEIN FEPE"/>
    <property type="match status" value="1"/>
</dbReference>
<dbReference type="InterPro" id="IPR005702">
    <property type="entry name" value="Wzc-like_C"/>
</dbReference>
<dbReference type="Proteomes" id="UP000015961">
    <property type="component" value="Unassembled WGS sequence"/>
</dbReference>
<dbReference type="Pfam" id="PF13614">
    <property type="entry name" value="AAA_31"/>
    <property type="match status" value="1"/>
</dbReference>
<comment type="caution">
    <text evidence="15">The sequence shown here is derived from an EMBL/GenBank/DDBJ whole genome shotgun (WGS) entry which is preliminary data.</text>
</comment>
<protein>
    <recommendedName>
        <fullName evidence="4">Tyrosine-protein kinase CpsD</fullName>
        <ecNumber evidence="3">2.7.10.2</ecNumber>
    </recommendedName>
</protein>
<dbReference type="InterPro" id="IPR027417">
    <property type="entry name" value="P-loop_NTPase"/>
</dbReference>
<keyword evidence="6" id="KW-0547">Nucleotide-binding</keyword>
<dbReference type="FunFam" id="3.40.50.300:FF:000527">
    <property type="entry name" value="Tyrosine-protein kinase etk"/>
    <property type="match status" value="1"/>
</dbReference>
<evidence type="ECO:0000259" key="14">
    <source>
        <dbReference type="Pfam" id="PF13614"/>
    </source>
</evidence>
<dbReference type="RefSeq" id="WP_016184720.1">
    <property type="nucleotide sequence ID" value="NZ_ASWO01000001.1"/>
</dbReference>
<evidence type="ECO:0000256" key="10">
    <source>
        <dbReference type="ARBA" id="ARBA00023137"/>
    </source>
</evidence>
<dbReference type="GO" id="GO:0005886">
    <property type="term" value="C:plasma membrane"/>
    <property type="evidence" value="ECO:0007669"/>
    <property type="project" value="TreeGrafter"/>
</dbReference>
<evidence type="ECO:0000256" key="11">
    <source>
        <dbReference type="ARBA" id="ARBA00023169"/>
    </source>
</evidence>
<dbReference type="STRING" id="1140003.OMY_00229"/>
<evidence type="ECO:0000256" key="4">
    <source>
        <dbReference type="ARBA" id="ARBA00019200"/>
    </source>
</evidence>
<comment type="catalytic activity">
    <reaction evidence="13">
        <text>L-tyrosyl-[protein] + ATP = O-phospho-L-tyrosyl-[protein] + ADP + H(+)</text>
        <dbReference type="Rhea" id="RHEA:10596"/>
        <dbReference type="Rhea" id="RHEA-COMP:10136"/>
        <dbReference type="Rhea" id="RHEA-COMP:20101"/>
        <dbReference type="ChEBI" id="CHEBI:15378"/>
        <dbReference type="ChEBI" id="CHEBI:30616"/>
        <dbReference type="ChEBI" id="CHEBI:46858"/>
        <dbReference type="ChEBI" id="CHEBI:61978"/>
        <dbReference type="ChEBI" id="CHEBI:456216"/>
        <dbReference type="EC" id="2.7.10.2"/>
    </reaction>
</comment>
<dbReference type="GO" id="GO:0005524">
    <property type="term" value="F:ATP binding"/>
    <property type="evidence" value="ECO:0007669"/>
    <property type="project" value="UniProtKB-KW"/>
</dbReference>
<proteinExistence type="inferred from homology"/>
<evidence type="ECO:0000313" key="16">
    <source>
        <dbReference type="Proteomes" id="UP000015961"/>
    </source>
</evidence>
<dbReference type="GO" id="GO:0004715">
    <property type="term" value="F:non-membrane spanning protein tyrosine kinase activity"/>
    <property type="evidence" value="ECO:0007669"/>
    <property type="project" value="UniProtKB-EC"/>
</dbReference>
<dbReference type="InterPro" id="IPR025669">
    <property type="entry name" value="AAA_dom"/>
</dbReference>
<evidence type="ECO:0000256" key="1">
    <source>
        <dbReference type="ARBA" id="ARBA00005132"/>
    </source>
</evidence>
<dbReference type="AlphaFoldDB" id="S0PEP9"/>
<gene>
    <name evidence="15" type="ORF">I573_00224</name>
</gene>
<evidence type="ECO:0000256" key="2">
    <source>
        <dbReference type="ARBA" id="ARBA00007316"/>
    </source>
</evidence>
<evidence type="ECO:0000256" key="12">
    <source>
        <dbReference type="ARBA" id="ARBA00024964"/>
    </source>
</evidence>
<dbReference type="SUPFAM" id="SSF52540">
    <property type="entry name" value="P-loop containing nucleoside triphosphate hydrolases"/>
    <property type="match status" value="1"/>
</dbReference>
<evidence type="ECO:0000256" key="7">
    <source>
        <dbReference type="ARBA" id="ARBA00022777"/>
    </source>
</evidence>
<evidence type="ECO:0000256" key="3">
    <source>
        <dbReference type="ARBA" id="ARBA00011903"/>
    </source>
</evidence>
<dbReference type="CDD" id="cd05387">
    <property type="entry name" value="BY-kinase"/>
    <property type="match status" value="1"/>
</dbReference>
<evidence type="ECO:0000256" key="6">
    <source>
        <dbReference type="ARBA" id="ARBA00022741"/>
    </source>
</evidence>
<reference evidence="15 16" key="1">
    <citation type="submission" date="2013-03" db="EMBL/GenBank/DDBJ databases">
        <title>The Genome Sequence of Enterococcus sulfureus ATCC_49903 (PacBio/Illumina hybrid assembly).</title>
        <authorList>
            <consortium name="The Broad Institute Genomics Platform"/>
            <consortium name="The Broad Institute Genome Sequencing Center for Infectious Disease"/>
            <person name="Earl A."/>
            <person name="Russ C."/>
            <person name="Gilmore M."/>
            <person name="Surin D."/>
            <person name="Walker B."/>
            <person name="Young S."/>
            <person name="Zeng Q."/>
            <person name="Gargeya S."/>
            <person name="Fitzgerald M."/>
            <person name="Haas B."/>
            <person name="Abouelleil A."/>
            <person name="Allen A.W."/>
            <person name="Alvarado L."/>
            <person name="Arachchi H.M."/>
            <person name="Berlin A.M."/>
            <person name="Chapman S.B."/>
            <person name="Gainer-Dewar J."/>
            <person name="Goldberg J."/>
            <person name="Griggs A."/>
            <person name="Gujja S."/>
            <person name="Hansen M."/>
            <person name="Howarth C."/>
            <person name="Imamovic A."/>
            <person name="Ireland A."/>
            <person name="Larimer J."/>
            <person name="McCowan C."/>
            <person name="Murphy C."/>
            <person name="Pearson M."/>
            <person name="Poon T.W."/>
            <person name="Priest M."/>
            <person name="Roberts A."/>
            <person name="Saif S."/>
            <person name="Shea T."/>
            <person name="Sisk P."/>
            <person name="Sykes S."/>
            <person name="Wortman J."/>
            <person name="Nusbaum C."/>
            <person name="Birren B."/>
        </authorList>
    </citation>
    <scope>NUCLEOTIDE SEQUENCE [LARGE SCALE GENOMIC DNA]</scope>
    <source>
        <strain evidence="15 16">ATCC 49903</strain>
    </source>
</reference>
<comment type="pathway">
    <text evidence="1">Capsule biogenesis; capsule polysaccharide biosynthesis.</text>
</comment>
<dbReference type="NCBIfam" id="TIGR01007">
    <property type="entry name" value="eps_fam"/>
    <property type="match status" value="1"/>
</dbReference>
<dbReference type="PANTHER" id="PTHR32309">
    <property type="entry name" value="TYROSINE-PROTEIN KINASE"/>
    <property type="match status" value="1"/>
</dbReference>
<organism evidence="15 16">
    <name type="scientific">Enterococcus sulfureus ATCC 49903</name>
    <dbReference type="NCBI Taxonomy" id="1140003"/>
    <lineage>
        <taxon>Bacteria</taxon>
        <taxon>Bacillati</taxon>
        <taxon>Bacillota</taxon>
        <taxon>Bacilli</taxon>
        <taxon>Lactobacillales</taxon>
        <taxon>Enterococcaceae</taxon>
        <taxon>Enterococcus</taxon>
    </lineage>
</organism>
<evidence type="ECO:0000256" key="13">
    <source>
        <dbReference type="ARBA" id="ARBA00051245"/>
    </source>
</evidence>
<dbReference type="eggNOG" id="COG0489">
    <property type="taxonomic scope" value="Bacteria"/>
</dbReference>
<dbReference type="GO" id="GO:0042802">
    <property type="term" value="F:identical protein binding"/>
    <property type="evidence" value="ECO:0007669"/>
    <property type="project" value="UniProtKB-ARBA"/>
</dbReference>
<dbReference type="UniPathway" id="UPA00934"/>
<dbReference type="EMBL" id="ASWO01000001">
    <property type="protein sequence ID" value="EOT87168.1"/>
    <property type="molecule type" value="Genomic_DNA"/>
</dbReference>
<keyword evidence="7" id="KW-0418">Kinase</keyword>
<keyword evidence="11" id="KW-0270">Exopolysaccharide synthesis</keyword>
<name>S0PEP9_9ENTE</name>
<evidence type="ECO:0000256" key="9">
    <source>
        <dbReference type="ARBA" id="ARBA00022903"/>
    </source>
</evidence>
<dbReference type="GO" id="GO:0045227">
    <property type="term" value="P:capsule polysaccharide biosynthetic process"/>
    <property type="evidence" value="ECO:0007669"/>
    <property type="project" value="UniProtKB-UniPathway"/>
</dbReference>
<sequence>MAKKINPVAGVSLMAYIDKNSILAEQCRIIRSNIQFSSIDQPIQSVVITSAAAGEGKSTVAANLAVVFADSGKKTLLVDCDLRRPTVALTFKQWNHDGLTNLIGKGTEKIEDFVHESGIDNLSILTSGPKPPNPSEMLGSQRMTDLMNEFKKEFDFIIYDLPPVSIITDAQIIAAKADATVLVARQNQTQKQDFLQSVKLLKMAKANVIGVVYNNVKKNTDNYYYYG</sequence>
<comment type="function">
    <text evidence="12">Involved in the regulation of capsular polysaccharide biosynthesis. Autophosphorylation of CpsD attenuates its activity and reduces the level of encapsulation. May be part of a complex that directs the coordinated polymerization and export to the cell surface of the capsular polysaccharide.</text>
</comment>
<evidence type="ECO:0000313" key="15">
    <source>
        <dbReference type="EMBL" id="EOT87168.1"/>
    </source>
</evidence>
<keyword evidence="8" id="KW-0067">ATP-binding</keyword>
<evidence type="ECO:0000256" key="5">
    <source>
        <dbReference type="ARBA" id="ARBA00022679"/>
    </source>
</evidence>